<organism evidence="3 4">
    <name type="scientific">Cervus elaphus hippelaphus</name>
    <name type="common">European red deer</name>
    <dbReference type="NCBI Taxonomy" id="46360"/>
    <lineage>
        <taxon>Eukaryota</taxon>
        <taxon>Metazoa</taxon>
        <taxon>Chordata</taxon>
        <taxon>Craniata</taxon>
        <taxon>Vertebrata</taxon>
        <taxon>Euteleostomi</taxon>
        <taxon>Mammalia</taxon>
        <taxon>Eutheria</taxon>
        <taxon>Laurasiatheria</taxon>
        <taxon>Artiodactyla</taxon>
        <taxon>Ruminantia</taxon>
        <taxon>Pecora</taxon>
        <taxon>Cervidae</taxon>
        <taxon>Cervinae</taxon>
        <taxon>Cervus</taxon>
    </lineage>
</organism>
<dbReference type="AlphaFoldDB" id="A0A212CLE8"/>
<keyword evidence="2" id="KW-0862">Zinc</keyword>
<evidence type="ECO:0000313" key="4">
    <source>
        <dbReference type="Proteomes" id="UP000242450"/>
    </source>
</evidence>
<dbReference type="OrthoDB" id="1923613at2759"/>
<dbReference type="Gene3D" id="3.90.180.10">
    <property type="entry name" value="Medium-chain alcohol dehydrogenases, catalytic domain"/>
    <property type="match status" value="1"/>
</dbReference>
<gene>
    <name evidence="3" type="ORF">Celaphus_00018595</name>
</gene>
<accession>A0A212CLE8</accession>
<sequence>MKTGVQMSSHKSEINDKVIPQFLPQCRECNACRYPSGNLCIRADKYLTYQTITGHGVLADGTTRFACKGKPVYHFLSTSTLTEYTVVGEISIAKIDDAAPPEKVCLTGCGFSTGYGATIKIGKDLSPHRSPLAQFVWSLAWEELAFRSSWAVSQLVHPGSLGLTSTNTNFKGPLICNMNYVVKVEVGAPPSAKMLTCNPMLLFTGCMWKGCIFE</sequence>
<protein>
    <submittedName>
        <fullName evidence="3">Uncharacterized protein</fullName>
    </submittedName>
</protein>
<evidence type="ECO:0000313" key="3">
    <source>
        <dbReference type="EMBL" id="OWK06876.1"/>
    </source>
</evidence>
<dbReference type="GO" id="GO:0004745">
    <property type="term" value="F:all-trans-retinol dehydrogenase (NAD+) activity"/>
    <property type="evidence" value="ECO:0007669"/>
    <property type="project" value="TreeGrafter"/>
</dbReference>
<name>A0A212CLE8_CEREH</name>
<dbReference type="PANTHER" id="PTHR43880:SF2">
    <property type="entry name" value="ALL-TRANS-RETINOL DEHYDROGENASE [NAD(+)] ADH7"/>
    <property type="match status" value="1"/>
</dbReference>
<dbReference type="InterPro" id="IPR011032">
    <property type="entry name" value="GroES-like_sf"/>
</dbReference>
<dbReference type="SUPFAM" id="SSF50129">
    <property type="entry name" value="GroES-like"/>
    <property type="match status" value="1"/>
</dbReference>
<dbReference type="Gene3D" id="3.40.50.720">
    <property type="entry name" value="NAD(P)-binding Rossmann-like Domain"/>
    <property type="match status" value="1"/>
</dbReference>
<comment type="caution">
    <text evidence="3">The sequence shown here is derived from an EMBL/GenBank/DDBJ whole genome shotgun (WGS) entry which is preliminary data.</text>
</comment>
<keyword evidence="1" id="KW-0479">Metal-binding</keyword>
<evidence type="ECO:0000256" key="1">
    <source>
        <dbReference type="ARBA" id="ARBA00022723"/>
    </source>
</evidence>
<dbReference type="GO" id="GO:0042572">
    <property type="term" value="P:retinol metabolic process"/>
    <property type="evidence" value="ECO:0007669"/>
    <property type="project" value="TreeGrafter"/>
</dbReference>
<dbReference type="PANTHER" id="PTHR43880">
    <property type="entry name" value="ALCOHOL DEHYDROGENASE"/>
    <property type="match status" value="1"/>
</dbReference>
<dbReference type="GO" id="GO:0042573">
    <property type="term" value="P:retinoic acid metabolic process"/>
    <property type="evidence" value="ECO:0007669"/>
    <property type="project" value="TreeGrafter"/>
</dbReference>
<proteinExistence type="predicted"/>
<evidence type="ECO:0000256" key="2">
    <source>
        <dbReference type="ARBA" id="ARBA00022833"/>
    </source>
</evidence>
<reference evidence="3 4" key="1">
    <citation type="journal article" date="2018" name="Mol. Genet. Genomics">
        <title>The red deer Cervus elaphus genome CerEla1.0: sequencing, annotating, genes, and chromosomes.</title>
        <authorList>
            <person name="Bana N.A."/>
            <person name="Nyiri A."/>
            <person name="Nagy J."/>
            <person name="Frank K."/>
            <person name="Nagy T."/>
            <person name="Steger V."/>
            <person name="Schiller M."/>
            <person name="Lakatos P."/>
            <person name="Sugar L."/>
            <person name="Horn P."/>
            <person name="Barta E."/>
            <person name="Orosz L."/>
        </authorList>
    </citation>
    <scope>NUCLEOTIDE SEQUENCE [LARGE SCALE GENOMIC DNA]</scope>
    <source>
        <strain evidence="3">Hungarian</strain>
    </source>
</reference>
<feature type="non-terminal residue" evidence="3">
    <location>
        <position position="214"/>
    </location>
</feature>
<dbReference type="Proteomes" id="UP000242450">
    <property type="component" value="Chromosome 17"/>
</dbReference>
<dbReference type="GO" id="GO:0008270">
    <property type="term" value="F:zinc ion binding"/>
    <property type="evidence" value="ECO:0007669"/>
    <property type="project" value="TreeGrafter"/>
</dbReference>
<keyword evidence="4" id="KW-1185">Reference proteome</keyword>
<dbReference type="GO" id="GO:0005829">
    <property type="term" value="C:cytosol"/>
    <property type="evidence" value="ECO:0007669"/>
    <property type="project" value="TreeGrafter"/>
</dbReference>
<dbReference type="EMBL" id="MKHE01000017">
    <property type="protein sequence ID" value="OWK06876.1"/>
    <property type="molecule type" value="Genomic_DNA"/>
</dbReference>